<feature type="compositionally biased region" description="Low complexity" evidence="1">
    <location>
        <begin position="245"/>
        <end position="257"/>
    </location>
</feature>
<dbReference type="EMBL" id="JBIAQY010000011">
    <property type="protein sequence ID" value="MFF3571887.1"/>
    <property type="molecule type" value="Genomic_DNA"/>
</dbReference>
<keyword evidence="2" id="KW-0472">Membrane</keyword>
<evidence type="ECO:0000259" key="3">
    <source>
        <dbReference type="Pfam" id="PF20570"/>
    </source>
</evidence>
<evidence type="ECO:0000256" key="1">
    <source>
        <dbReference type="SAM" id="MobiDB-lite"/>
    </source>
</evidence>
<keyword evidence="2" id="KW-0812">Transmembrane</keyword>
<gene>
    <name evidence="4" type="ORF">ACFYXQ_29310</name>
</gene>
<accession>A0ABW6S6H5</accession>
<dbReference type="RefSeq" id="WP_085997823.1">
    <property type="nucleotide sequence ID" value="NZ_JBIAQY010000011.1"/>
</dbReference>
<keyword evidence="5" id="KW-1185">Reference proteome</keyword>
<proteinExistence type="predicted"/>
<feature type="transmembrane region" description="Helical" evidence="2">
    <location>
        <begin position="20"/>
        <end position="38"/>
    </location>
</feature>
<sequence length="292" mass="31296">MVPPARSSTSRSRRVDAGKLIIGGLILLGLIASAFLIFSSSLQLIRVGLVVALWAAVIGALAASRYRREAAIDQAKVRDLRTVYKLQLEREVTARREYELGVEARVRQEVAADAGEMAALRAELTVLRESLQRLFDGDLLAERPALRADAIRLQELPGASAATHAPANDNPEETDTWDAWSSPVVARYPVTPVFEPDHPEPPAFASPDDEPVTAETSVVTAEDLAAAEAEDAANFGLTPEEAAHAADAAPGPTPIRSTTRRRRLADSGDGYSGRKLSVAEIMANLQSERGAS</sequence>
<name>A0ABW6S6H5_9NOCA</name>
<organism evidence="4 5">
    <name type="scientific">Nocardia jiangxiensis</name>
    <dbReference type="NCBI Taxonomy" id="282685"/>
    <lineage>
        <taxon>Bacteria</taxon>
        <taxon>Bacillati</taxon>
        <taxon>Actinomycetota</taxon>
        <taxon>Actinomycetes</taxon>
        <taxon>Mycobacteriales</taxon>
        <taxon>Nocardiaceae</taxon>
        <taxon>Nocardia</taxon>
    </lineage>
</organism>
<evidence type="ECO:0000313" key="5">
    <source>
        <dbReference type="Proteomes" id="UP001601992"/>
    </source>
</evidence>
<dbReference type="InterPro" id="IPR046706">
    <property type="entry name" value="DUF6779"/>
</dbReference>
<feature type="transmembrane region" description="Helical" evidence="2">
    <location>
        <begin position="44"/>
        <end position="63"/>
    </location>
</feature>
<feature type="region of interest" description="Disordered" evidence="1">
    <location>
        <begin position="159"/>
        <end position="273"/>
    </location>
</feature>
<evidence type="ECO:0000313" key="4">
    <source>
        <dbReference type="EMBL" id="MFF3571887.1"/>
    </source>
</evidence>
<comment type="caution">
    <text evidence="4">The sequence shown here is derived from an EMBL/GenBank/DDBJ whole genome shotgun (WGS) entry which is preliminary data.</text>
</comment>
<feature type="domain" description="DUF6779" evidence="3">
    <location>
        <begin position="46"/>
        <end position="152"/>
    </location>
</feature>
<protein>
    <submittedName>
        <fullName evidence="4">DUF6779 domain-containing protein</fullName>
    </submittedName>
</protein>
<evidence type="ECO:0000256" key="2">
    <source>
        <dbReference type="SAM" id="Phobius"/>
    </source>
</evidence>
<reference evidence="4 5" key="1">
    <citation type="submission" date="2024-10" db="EMBL/GenBank/DDBJ databases">
        <title>The Natural Products Discovery Center: Release of the First 8490 Sequenced Strains for Exploring Actinobacteria Biosynthetic Diversity.</title>
        <authorList>
            <person name="Kalkreuter E."/>
            <person name="Kautsar S.A."/>
            <person name="Yang D."/>
            <person name="Bader C.D."/>
            <person name="Teijaro C.N."/>
            <person name="Fluegel L."/>
            <person name="Davis C.M."/>
            <person name="Simpson J.R."/>
            <person name="Lauterbach L."/>
            <person name="Steele A.D."/>
            <person name="Gui C."/>
            <person name="Meng S."/>
            <person name="Li G."/>
            <person name="Viehrig K."/>
            <person name="Ye F."/>
            <person name="Su P."/>
            <person name="Kiefer A.F."/>
            <person name="Nichols A."/>
            <person name="Cepeda A.J."/>
            <person name="Yan W."/>
            <person name="Fan B."/>
            <person name="Jiang Y."/>
            <person name="Adhikari A."/>
            <person name="Zheng C.-J."/>
            <person name="Schuster L."/>
            <person name="Cowan T.M."/>
            <person name="Smanski M.J."/>
            <person name="Chevrette M.G."/>
            <person name="De Carvalho L.P.S."/>
            <person name="Shen B."/>
        </authorList>
    </citation>
    <scope>NUCLEOTIDE SEQUENCE [LARGE SCALE GENOMIC DNA]</scope>
    <source>
        <strain evidence="4 5">NPDC002593</strain>
    </source>
</reference>
<dbReference type="Proteomes" id="UP001601992">
    <property type="component" value="Unassembled WGS sequence"/>
</dbReference>
<dbReference type="Pfam" id="PF20570">
    <property type="entry name" value="DUF6779"/>
    <property type="match status" value="1"/>
</dbReference>
<keyword evidence="2" id="KW-1133">Transmembrane helix</keyword>